<evidence type="ECO:0000313" key="9">
    <source>
        <dbReference type="EMBL" id="RXI50547.1"/>
    </source>
</evidence>
<feature type="transmembrane region" description="Helical" evidence="8">
    <location>
        <begin position="101"/>
        <end position="118"/>
    </location>
</feature>
<dbReference type="CDD" id="cd06550">
    <property type="entry name" value="TM_ABC_iron-siderophores_like"/>
    <property type="match status" value="1"/>
</dbReference>
<dbReference type="PANTHER" id="PTHR30472:SF25">
    <property type="entry name" value="ABC TRANSPORTER PERMEASE PROTEIN MJ0876-RELATED"/>
    <property type="match status" value="1"/>
</dbReference>
<evidence type="ECO:0000256" key="8">
    <source>
        <dbReference type="SAM" id="Phobius"/>
    </source>
</evidence>
<dbReference type="EMBL" id="QMAP01000001">
    <property type="protein sequence ID" value="RXI50547.1"/>
    <property type="molecule type" value="Genomic_DNA"/>
</dbReference>
<dbReference type="SUPFAM" id="SSF81345">
    <property type="entry name" value="ABC transporter involved in vitamin B12 uptake, BtuC"/>
    <property type="match status" value="1"/>
</dbReference>
<keyword evidence="4" id="KW-1003">Cell membrane</keyword>
<feature type="transmembrane region" description="Helical" evidence="8">
    <location>
        <begin position="130"/>
        <end position="153"/>
    </location>
</feature>
<evidence type="ECO:0000256" key="7">
    <source>
        <dbReference type="ARBA" id="ARBA00023136"/>
    </source>
</evidence>
<evidence type="ECO:0000256" key="4">
    <source>
        <dbReference type="ARBA" id="ARBA00022475"/>
    </source>
</evidence>
<dbReference type="Proteomes" id="UP000290921">
    <property type="component" value="Unassembled WGS sequence"/>
</dbReference>
<feature type="transmembrane region" description="Helical" evidence="8">
    <location>
        <begin position="192"/>
        <end position="213"/>
    </location>
</feature>
<sequence length="377" mass="40920">MLRNYIQSYLNNMKDILKSKSTNRGKKNLEPVKVANSIVVIGLIIFLIISIICAVGIGSVKIPVADVYRIISYKIFGIKGLESAIQGQFVDIIWQIRLPRVLLGVVVGMGLALGGVVMQATVQNPLADPYILGISSGAILGATFFILVGSNILTGTFQSIGIAFWAFIGALMSSIMVFKLSSIGGRITSTKLVLSGMVVSIICSAFSSLMVYLTNDNNAVRSISEWAMGSLTGGKWSNLWFPTIITFILIAFFLCQYRIMNTMLLGDEAAITLGIDLSKYRKLYMIMVSILTGVLVSSCGIIGFIGLVIPHITRSLVGSNHKNNLPIATLIGGIFLVWADVLARIILKNMEMPIGIITSVIGAPFFIYIILKRAYSF</sequence>
<organism evidence="9 10">
    <name type="scientific">Clostridium tetani</name>
    <dbReference type="NCBI Taxonomy" id="1513"/>
    <lineage>
        <taxon>Bacteria</taxon>
        <taxon>Bacillati</taxon>
        <taxon>Bacillota</taxon>
        <taxon>Clostridia</taxon>
        <taxon>Eubacteriales</taxon>
        <taxon>Clostridiaceae</taxon>
        <taxon>Clostridium</taxon>
    </lineage>
</organism>
<evidence type="ECO:0000256" key="1">
    <source>
        <dbReference type="ARBA" id="ARBA00004651"/>
    </source>
</evidence>
<accession>A0A4Q0VGX2</accession>
<evidence type="ECO:0000256" key="5">
    <source>
        <dbReference type="ARBA" id="ARBA00022692"/>
    </source>
</evidence>
<dbReference type="InterPro" id="IPR000522">
    <property type="entry name" value="ABC_transptr_permease_BtuC"/>
</dbReference>
<reference evidence="9 10" key="1">
    <citation type="submission" date="2018-06" db="EMBL/GenBank/DDBJ databases">
        <title>Genome conservation of Clostridium tetani.</title>
        <authorList>
            <person name="Bruggemann H."/>
            <person name="Popoff M.R."/>
        </authorList>
    </citation>
    <scope>NUCLEOTIDE SEQUENCE [LARGE SCALE GENOMIC DNA]</scope>
    <source>
        <strain evidence="9 10">2017.061</strain>
    </source>
</reference>
<name>A0A4Q0VGX2_CLOTA</name>
<dbReference type="GO" id="GO:0022857">
    <property type="term" value="F:transmembrane transporter activity"/>
    <property type="evidence" value="ECO:0007669"/>
    <property type="project" value="InterPro"/>
</dbReference>
<comment type="subcellular location">
    <subcellularLocation>
        <location evidence="1">Cell membrane</location>
        <topology evidence="1">Multi-pass membrane protein</topology>
    </subcellularLocation>
</comment>
<evidence type="ECO:0000313" key="10">
    <source>
        <dbReference type="Proteomes" id="UP000290921"/>
    </source>
</evidence>
<evidence type="ECO:0000256" key="2">
    <source>
        <dbReference type="ARBA" id="ARBA00007935"/>
    </source>
</evidence>
<keyword evidence="5 8" id="KW-0812">Transmembrane</keyword>
<comment type="caution">
    <text evidence="9">The sequence shown here is derived from an EMBL/GenBank/DDBJ whole genome shotgun (WGS) entry which is preliminary data.</text>
</comment>
<evidence type="ECO:0000256" key="3">
    <source>
        <dbReference type="ARBA" id="ARBA00022448"/>
    </source>
</evidence>
<feature type="transmembrane region" description="Helical" evidence="8">
    <location>
        <begin position="354"/>
        <end position="371"/>
    </location>
</feature>
<dbReference type="GO" id="GO:0033214">
    <property type="term" value="P:siderophore-iron import into cell"/>
    <property type="evidence" value="ECO:0007669"/>
    <property type="project" value="TreeGrafter"/>
</dbReference>
<dbReference type="Pfam" id="PF01032">
    <property type="entry name" value="FecCD"/>
    <property type="match status" value="1"/>
</dbReference>
<evidence type="ECO:0000256" key="6">
    <source>
        <dbReference type="ARBA" id="ARBA00022989"/>
    </source>
</evidence>
<feature type="transmembrane region" description="Helical" evidence="8">
    <location>
        <begin position="283"/>
        <end position="307"/>
    </location>
</feature>
<dbReference type="Gene3D" id="1.10.3470.10">
    <property type="entry name" value="ABC transporter involved in vitamin B12 uptake, BtuC"/>
    <property type="match status" value="1"/>
</dbReference>
<keyword evidence="6 8" id="KW-1133">Transmembrane helix</keyword>
<feature type="transmembrane region" description="Helical" evidence="8">
    <location>
        <begin position="239"/>
        <end position="257"/>
    </location>
</feature>
<feature type="transmembrane region" description="Helical" evidence="8">
    <location>
        <begin position="327"/>
        <end position="347"/>
    </location>
</feature>
<feature type="transmembrane region" description="Helical" evidence="8">
    <location>
        <begin position="159"/>
        <end position="180"/>
    </location>
</feature>
<dbReference type="PANTHER" id="PTHR30472">
    <property type="entry name" value="FERRIC ENTEROBACTIN TRANSPORT SYSTEM PERMEASE PROTEIN"/>
    <property type="match status" value="1"/>
</dbReference>
<protein>
    <submittedName>
        <fullName evidence="9">Iron ABC transporter permease</fullName>
    </submittedName>
</protein>
<gene>
    <name evidence="9" type="ORF">DP130_00820</name>
</gene>
<feature type="transmembrane region" description="Helical" evidence="8">
    <location>
        <begin position="34"/>
        <end position="57"/>
    </location>
</feature>
<proteinExistence type="inferred from homology"/>
<comment type="similarity">
    <text evidence="2">Belongs to the binding-protein-dependent transport system permease family. FecCD subfamily.</text>
</comment>
<dbReference type="AlphaFoldDB" id="A0A4Q0VGX2"/>
<dbReference type="InterPro" id="IPR037294">
    <property type="entry name" value="ABC_BtuC-like"/>
</dbReference>
<keyword evidence="7 8" id="KW-0472">Membrane</keyword>
<keyword evidence="3" id="KW-0813">Transport</keyword>
<dbReference type="GO" id="GO:0005886">
    <property type="term" value="C:plasma membrane"/>
    <property type="evidence" value="ECO:0007669"/>
    <property type="project" value="UniProtKB-SubCell"/>
</dbReference>
<dbReference type="FunFam" id="1.10.3470.10:FF:000001">
    <property type="entry name" value="Vitamin B12 ABC transporter permease BtuC"/>
    <property type="match status" value="1"/>
</dbReference>